<keyword evidence="2" id="KW-1185">Reference proteome</keyword>
<evidence type="ECO:0000313" key="1">
    <source>
        <dbReference type="EMBL" id="CAI9551742.1"/>
    </source>
</evidence>
<organism evidence="1 2">
    <name type="scientific">Staurois parvus</name>
    <dbReference type="NCBI Taxonomy" id="386267"/>
    <lineage>
        <taxon>Eukaryota</taxon>
        <taxon>Metazoa</taxon>
        <taxon>Chordata</taxon>
        <taxon>Craniata</taxon>
        <taxon>Vertebrata</taxon>
        <taxon>Euteleostomi</taxon>
        <taxon>Amphibia</taxon>
        <taxon>Batrachia</taxon>
        <taxon>Anura</taxon>
        <taxon>Neobatrachia</taxon>
        <taxon>Ranoidea</taxon>
        <taxon>Ranidae</taxon>
        <taxon>Staurois</taxon>
    </lineage>
</organism>
<dbReference type="Proteomes" id="UP001162483">
    <property type="component" value="Unassembled WGS sequence"/>
</dbReference>
<evidence type="ECO:0000313" key="2">
    <source>
        <dbReference type="Proteomes" id="UP001162483"/>
    </source>
</evidence>
<accession>A0ABN9BVK8</accession>
<proteinExistence type="predicted"/>
<name>A0ABN9BVK8_9NEOB</name>
<gene>
    <name evidence="1" type="ORF">SPARVUS_LOCUS3788219</name>
</gene>
<sequence length="52" mass="5941">MICPIRSRHWKKLCPFNWCLWGEIIPRLLVSVGEIVPQGQSKGLPVAPGRSW</sequence>
<dbReference type="EMBL" id="CATNWA010006259">
    <property type="protein sequence ID" value="CAI9551742.1"/>
    <property type="molecule type" value="Genomic_DNA"/>
</dbReference>
<reference evidence="1" key="1">
    <citation type="submission" date="2023-05" db="EMBL/GenBank/DDBJ databases">
        <authorList>
            <person name="Stuckert A."/>
        </authorList>
    </citation>
    <scope>NUCLEOTIDE SEQUENCE</scope>
</reference>
<protein>
    <submittedName>
        <fullName evidence="1">Uncharacterized protein</fullName>
    </submittedName>
</protein>
<comment type="caution">
    <text evidence="1">The sequence shown here is derived from an EMBL/GenBank/DDBJ whole genome shotgun (WGS) entry which is preliminary data.</text>
</comment>